<dbReference type="EC" id="4.1.1.112" evidence="2"/>
<dbReference type="PANTHER" id="PTHR43778">
    <property type="entry name" value="PYRUVATE CARBOXYLASE"/>
    <property type="match status" value="1"/>
</dbReference>
<dbReference type="SUPFAM" id="SSF51569">
    <property type="entry name" value="Aldolase"/>
    <property type="match status" value="1"/>
</dbReference>
<dbReference type="Proteomes" id="UP000524237">
    <property type="component" value="Unassembled WGS sequence"/>
</dbReference>
<dbReference type="PROSITE" id="PS50991">
    <property type="entry name" value="PYR_CT"/>
    <property type="match status" value="1"/>
</dbReference>
<name>A0A7W3PNW4_9MICO</name>
<evidence type="ECO:0000313" key="3">
    <source>
        <dbReference type="Proteomes" id="UP000524237"/>
    </source>
</evidence>
<feature type="domain" description="Pyruvate carboxyltransferase" evidence="1">
    <location>
        <begin position="26"/>
        <end position="290"/>
    </location>
</feature>
<dbReference type="InterPro" id="IPR013785">
    <property type="entry name" value="Aldolase_TIM"/>
</dbReference>
<proteinExistence type="predicted"/>
<dbReference type="Gene3D" id="3.20.20.70">
    <property type="entry name" value="Aldolase class I"/>
    <property type="match status" value="1"/>
</dbReference>
<accession>A0A7W3PNW4</accession>
<keyword evidence="3" id="KW-1185">Reference proteome</keyword>
<evidence type="ECO:0000259" key="1">
    <source>
        <dbReference type="PROSITE" id="PS50991"/>
    </source>
</evidence>
<dbReference type="InterPro" id="IPR000891">
    <property type="entry name" value="PYR_CT"/>
</dbReference>
<dbReference type="InterPro" id="IPR003379">
    <property type="entry name" value="Carboxylase_cons_dom"/>
</dbReference>
<dbReference type="SUPFAM" id="SSF89000">
    <property type="entry name" value="post-HMGL domain-like"/>
    <property type="match status" value="1"/>
</dbReference>
<dbReference type="PANTHER" id="PTHR43778:SF2">
    <property type="entry name" value="PYRUVATE CARBOXYLASE, MITOCHONDRIAL"/>
    <property type="match status" value="1"/>
</dbReference>
<dbReference type="EMBL" id="JACGWU010000001">
    <property type="protein sequence ID" value="MBA8828842.1"/>
    <property type="molecule type" value="Genomic_DNA"/>
</dbReference>
<dbReference type="AlphaFoldDB" id="A0A7W3PNW4"/>
<evidence type="ECO:0000313" key="2">
    <source>
        <dbReference type="EMBL" id="MBA8828842.1"/>
    </source>
</evidence>
<comment type="caution">
    <text evidence="2">The sequence shown here is derived from an EMBL/GenBank/DDBJ whole genome shotgun (WGS) entry which is preliminary data.</text>
</comment>
<gene>
    <name evidence="2" type="ORF">FB555_000913</name>
</gene>
<dbReference type="GO" id="GO:0006094">
    <property type="term" value="P:gluconeogenesis"/>
    <property type="evidence" value="ECO:0007669"/>
    <property type="project" value="TreeGrafter"/>
</dbReference>
<dbReference type="GO" id="GO:0008948">
    <property type="term" value="F:oxaloacetate decarboxylase activity"/>
    <property type="evidence" value="ECO:0007669"/>
    <property type="project" value="UniProtKB-EC"/>
</dbReference>
<dbReference type="InterPro" id="IPR055268">
    <property type="entry name" value="PCB-like"/>
</dbReference>
<keyword evidence="2" id="KW-0456">Lyase</keyword>
<protein>
    <submittedName>
        <fullName evidence="2">Oxaloacetate decarboxylase alpha subunit</fullName>
        <ecNumber evidence="2">4.1.1.112</ecNumber>
    </submittedName>
</protein>
<dbReference type="GO" id="GO:0005737">
    <property type="term" value="C:cytoplasm"/>
    <property type="evidence" value="ECO:0007669"/>
    <property type="project" value="TreeGrafter"/>
</dbReference>
<dbReference type="Pfam" id="PF02436">
    <property type="entry name" value="PYC_OADA"/>
    <property type="match status" value="1"/>
</dbReference>
<sequence>MTTEPWPAAAAPHLAGKADFSKRRPIRIVDTSVRDGNQSLWAAAGITTGMVEAVGPLLDQVGLEALDFTSSTNLSMGVKFHNENPWERISRTRAAMPNTHLAAITTGMRFMSWEKASETVFRMSLRLMAKHGLSRLQIAEPMNDVDITLRVAQWAKEEGIEQVVAAVVFTESPVHTDDRYRSNTLAYANSPFIDSIYLKDPGGLLTAERVSQLVPVMRVAAGKKTLELHSHCTTGAAPHLYLVGAELGIDVLHTGLGPLSNGTAQPSFEHLVANLDALGIPVDADREAAAAAAEMLQSFADAQGLKAGAPSEYDLSFHVHQVPGGMMGTMKRQLSEIGMLDALPQVIEEAGRVRGELGYPIMVTPFSQFVGSQALMNVLAERSGQERYSRIPDEVLKFVLGQFGTPEGSILPEVLQRVADMPRSKELSVPVVEKSLEELHTEYATKFGRALTEEELMLRLVLPAEQLDGMLASGPAPAWKAGSRASRANASGTTAPVTNAATFIAAANTLPDWKYLAVNFAGQSITLQRPTTGETK</sequence>
<reference evidence="2 3" key="1">
    <citation type="submission" date="2020-07" db="EMBL/GenBank/DDBJ databases">
        <title>Sequencing the genomes of 1000 actinobacteria strains.</title>
        <authorList>
            <person name="Klenk H.-P."/>
        </authorList>
    </citation>
    <scope>NUCLEOTIDE SEQUENCE [LARGE SCALE GENOMIC DNA]</scope>
    <source>
        <strain evidence="2 3">DSM 23737</strain>
    </source>
</reference>
<dbReference type="GO" id="GO:0004736">
    <property type="term" value="F:pyruvate carboxylase activity"/>
    <property type="evidence" value="ECO:0007669"/>
    <property type="project" value="TreeGrafter"/>
</dbReference>
<organism evidence="2 3">
    <name type="scientific">Alpinimonas psychrophila</name>
    <dbReference type="NCBI Taxonomy" id="748908"/>
    <lineage>
        <taxon>Bacteria</taxon>
        <taxon>Bacillati</taxon>
        <taxon>Actinomycetota</taxon>
        <taxon>Actinomycetes</taxon>
        <taxon>Micrococcales</taxon>
        <taxon>Microbacteriaceae</taxon>
        <taxon>Alpinimonas</taxon>
    </lineage>
</organism>
<dbReference type="RefSeq" id="WP_182484202.1">
    <property type="nucleotide sequence ID" value="NZ_JACGWU010000001.1"/>
</dbReference>